<protein>
    <submittedName>
        <fullName evidence="1">Uncharacterized protein</fullName>
    </submittedName>
</protein>
<dbReference type="EMBL" id="CALTRL010005790">
    <property type="protein sequence ID" value="CAH7686371.1"/>
    <property type="molecule type" value="Genomic_DNA"/>
</dbReference>
<evidence type="ECO:0000313" key="1">
    <source>
        <dbReference type="EMBL" id="CAH7686371.1"/>
    </source>
</evidence>
<gene>
    <name evidence="1" type="ORF">PPACK8108_LOCUS21015</name>
</gene>
<evidence type="ECO:0000313" key="2">
    <source>
        <dbReference type="Proteomes" id="UP001153365"/>
    </source>
</evidence>
<sequence>MDIHSVSVDQWINATENLLGGGVGQFIEYILDNVAYGQQPIHIYLGQGPNGPSLGGMV</sequence>
<feature type="non-terminal residue" evidence="1">
    <location>
        <position position="1"/>
    </location>
</feature>
<comment type="caution">
    <text evidence="1">The sequence shown here is derived from an EMBL/GenBank/DDBJ whole genome shotgun (WGS) entry which is preliminary data.</text>
</comment>
<dbReference type="Proteomes" id="UP001153365">
    <property type="component" value="Unassembled WGS sequence"/>
</dbReference>
<accession>A0AAV0BJN5</accession>
<dbReference type="AlphaFoldDB" id="A0AAV0BJN5"/>
<reference evidence="1" key="1">
    <citation type="submission" date="2022-06" db="EMBL/GenBank/DDBJ databases">
        <authorList>
            <consortium name="SYNGENTA / RWTH Aachen University"/>
        </authorList>
    </citation>
    <scope>NUCLEOTIDE SEQUENCE</scope>
</reference>
<keyword evidence="2" id="KW-1185">Reference proteome</keyword>
<proteinExistence type="predicted"/>
<organism evidence="1 2">
    <name type="scientific">Phakopsora pachyrhizi</name>
    <name type="common">Asian soybean rust disease fungus</name>
    <dbReference type="NCBI Taxonomy" id="170000"/>
    <lineage>
        <taxon>Eukaryota</taxon>
        <taxon>Fungi</taxon>
        <taxon>Dikarya</taxon>
        <taxon>Basidiomycota</taxon>
        <taxon>Pucciniomycotina</taxon>
        <taxon>Pucciniomycetes</taxon>
        <taxon>Pucciniales</taxon>
        <taxon>Phakopsoraceae</taxon>
        <taxon>Phakopsora</taxon>
    </lineage>
</organism>
<feature type="non-terminal residue" evidence="1">
    <location>
        <position position="58"/>
    </location>
</feature>
<name>A0AAV0BJN5_PHAPC</name>